<evidence type="ECO:0000313" key="3">
    <source>
        <dbReference type="Proteomes" id="UP001218188"/>
    </source>
</evidence>
<evidence type="ECO:0000256" key="1">
    <source>
        <dbReference type="PROSITE-ProRule" id="PRU00339"/>
    </source>
</evidence>
<dbReference type="InterPro" id="IPR019734">
    <property type="entry name" value="TPR_rpt"/>
</dbReference>
<keyword evidence="1" id="KW-0802">TPR repeat</keyword>
<dbReference type="AlphaFoldDB" id="A0AAD6XDN4"/>
<reference evidence="2" key="1">
    <citation type="submission" date="2023-03" db="EMBL/GenBank/DDBJ databases">
        <title>Massive genome expansion in bonnet fungi (Mycena s.s.) driven by repeated elements and novel gene families across ecological guilds.</title>
        <authorList>
            <consortium name="Lawrence Berkeley National Laboratory"/>
            <person name="Harder C.B."/>
            <person name="Miyauchi S."/>
            <person name="Viragh M."/>
            <person name="Kuo A."/>
            <person name="Thoen E."/>
            <person name="Andreopoulos B."/>
            <person name="Lu D."/>
            <person name="Skrede I."/>
            <person name="Drula E."/>
            <person name="Henrissat B."/>
            <person name="Morin E."/>
            <person name="Kohler A."/>
            <person name="Barry K."/>
            <person name="LaButti K."/>
            <person name="Morin E."/>
            <person name="Salamov A."/>
            <person name="Lipzen A."/>
            <person name="Mereny Z."/>
            <person name="Hegedus B."/>
            <person name="Baldrian P."/>
            <person name="Stursova M."/>
            <person name="Weitz H."/>
            <person name="Taylor A."/>
            <person name="Grigoriev I.V."/>
            <person name="Nagy L.G."/>
            <person name="Martin F."/>
            <person name="Kauserud H."/>
        </authorList>
    </citation>
    <scope>NUCLEOTIDE SEQUENCE</scope>
    <source>
        <strain evidence="2">CBHHK200</strain>
    </source>
</reference>
<dbReference type="EMBL" id="JARJCM010000003">
    <property type="protein sequence ID" value="KAJ7046162.1"/>
    <property type="molecule type" value="Genomic_DNA"/>
</dbReference>
<dbReference type="InterPro" id="IPR036537">
    <property type="entry name" value="Adaptor_Cbl_N_dom_sf"/>
</dbReference>
<evidence type="ECO:0000313" key="2">
    <source>
        <dbReference type="EMBL" id="KAJ7046162.1"/>
    </source>
</evidence>
<dbReference type="Proteomes" id="UP001218188">
    <property type="component" value="Unassembled WGS sequence"/>
</dbReference>
<dbReference type="GO" id="GO:0007166">
    <property type="term" value="P:cell surface receptor signaling pathway"/>
    <property type="evidence" value="ECO:0007669"/>
    <property type="project" value="InterPro"/>
</dbReference>
<dbReference type="CDD" id="cd21037">
    <property type="entry name" value="MLKL_NTD"/>
    <property type="match status" value="1"/>
</dbReference>
<dbReference type="PROSITE" id="PS50005">
    <property type="entry name" value="TPR"/>
    <property type="match status" value="1"/>
</dbReference>
<comment type="caution">
    <text evidence="2">The sequence shown here is derived from an EMBL/GenBank/DDBJ whole genome shotgun (WGS) entry which is preliminary data.</text>
</comment>
<protein>
    <submittedName>
        <fullName evidence="2">Uncharacterized protein</fullName>
    </submittedName>
</protein>
<dbReference type="SUPFAM" id="SSF48452">
    <property type="entry name" value="TPR-like"/>
    <property type="match status" value="2"/>
</dbReference>
<dbReference type="Gene3D" id="1.20.930.20">
    <property type="entry name" value="Adaptor protein Cbl, N-terminal domain"/>
    <property type="match status" value="1"/>
</dbReference>
<sequence>MPAPTQSSTGEARLLNYTAIVVSTIEGIAQSHKVPLLSPTAALSLEVVKMIESVRSNKKLCLQIGESIHGALCTIVKLYVDCEIDGAVPPKLLHDIAGFHEILQKVFTCLKGQQDMGRFKLLFKQVDNKTQLEQCAEALSDCVKMFDLQMNGQELSSAIQVQLDAQSRHQHLLELLSAHPDLNDSITMRGAERPGKVQWSRPFFPPLAPLDYFAAMCTFNDIAGADHDQRSLQELLQLTGSLPLAVSLMAHVVASDGCAVALSRWATEHTRLLSDGYDQTSSLDISIALSYTSPRMTSGARDLLSLLAMLPDGISDADLLQSGISIPNILTSKATLLQISLAHVDHRRILQALPPVREYISRIYPAGAELQSTLRQYFHAIIGLWRRRSQFSADSFTRLNRNLGNFHSVFSSALVTRADIEGTLTSALLLNHFRRFTEIGPSPLMAEVRRQINDWQHRPVYGIYLLEELQSKGLAPIDYDLHIRRGDAYFETADNALKAKWYLALAAHYAFRSNSTLDYLRCSKFAFLLTTQCQHPTAESAVALRWMGQVSAMSGHYFQGLLYAREAQKHMELLGDVVGHAGAILVEGSIQRALGDFERASQLYRKAQDILPSSAIHFRDLLKECQGNIHLRKTEYGDGKILLEEVIESRRSYRPYDSIKAYADLAEIQIAMDLEPSLIEQSLKTAKQQCTTVGLATGHAGCDIIAADLLMRQGDINSAKSVFLRSLPLFADPRADERVLFCMERLADISHRSWDHVGALRWNGICIALAVRTSNRLGTLKGLRRLADIYVTEQENDTALTLLDIAVQGFESMGVHLCIAECNVQISAIWESRGELLRAIKPLEDAIPRLQRSSQVEKAARIEEDIMALKECSKEKESALVGAKITSLPSLRVLDVV</sequence>
<accession>A0AAD6XDN4</accession>
<feature type="repeat" description="TPR" evidence="1">
    <location>
        <begin position="581"/>
        <end position="614"/>
    </location>
</feature>
<proteinExistence type="predicted"/>
<dbReference type="Gene3D" id="1.25.40.10">
    <property type="entry name" value="Tetratricopeptide repeat domain"/>
    <property type="match status" value="2"/>
</dbReference>
<name>A0AAD6XDN4_9AGAR</name>
<dbReference type="InterPro" id="IPR059179">
    <property type="entry name" value="MLKL-like_MCAfunc"/>
</dbReference>
<gene>
    <name evidence="2" type="ORF">C8F04DRAFT_1248419</name>
</gene>
<organism evidence="2 3">
    <name type="scientific">Mycena alexandri</name>
    <dbReference type="NCBI Taxonomy" id="1745969"/>
    <lineage>
        <taxon>Eukaryota</taxon>
        <taxon>Fungi</taxon>
        <taxon>Dikarya</taxon>
        <taxon>Basidiomycota</taxon>
        <taxon>Agaricomycotina</taxon>
        <taxon>Agaricomycetes</taxon>
        <taxon>Agaricomycetidae</taxon>
        <taxon>Agaricales</taxon>
        <taxon>Marasmiineae</taxon>
        <taxon>Mycenaceae</taxon>
        <taxon>Mycena</taxon>
    </lineage>
</organism>
<keyword evidence="3" id="KW-1185">Reference proteome</keyword>
<dbReference type="InterPro" id="IPR011990">
    <property type="entry name" value="TPR-like_helical_dom_sf"/>
</dbReference>